<organism evidence="1 2">
    <name type="scientific">Fasciolopsis buskii</name>
    <dbReference type="NCBI Taxonomy" id="27845"/>
    <lineage>
        <taxon>Eukaryota</taxon>
        <taxon>Metazoa</taxon>
        <taxon>Spiralia</taxon>
        <taxon>Lophotrochozoa</taxon>
        <taxon>Platyhelminthes</taxon>
        <taxon>Trematoda</taxon>
        <taxon>Digenea</taxon>
        <taxon>Plagiorchiida</taxon>
        <taxon>Echinostomata</taxon>
        <taxon>Echinostomatoidea</taxon>
        <taxon>Fasciolidae</taxon>
        <taxon>Fasciolopsis</taxon>
    </lineage>
</organism>
<protein>
    <recommendedName>
        <fullName evidence="3">Rab-like protein 3</fullName>
    </recommendedName>
</protein>
<sequence length="223" mass="25026">MQVIYLVVSRIRGYLFNHFLFLSNTFLSTFISFETIQVGSSGSGLSKVGHLFSYFSSQDDLLSGVRLRSFYDDGDHESSLRSGDKSAVRFPVLIIGTKLDLLNKSVRGRFLRQRADANLPRWFNQTSRTHQRSWSCDPVTHLTSHSRDDCVFINLSSNTTAASDKSLGFAAEYGFPEILLSCNNPEDLAPNSPNAVILDKFFDEVSGPSLVCFSTYKQVDCFF</sequence>
<proteinExistence type="predicted"/>
<evidence type="ECO:0000313" key="1">
    <source>
        <dbReference type="EMBL" id="KAA0188979.1"/>
    </source>
</evidence>
<keyword evidence="2" id="KW-1185">Reference proteome</keyword>
<gene>
    <name evidence="1" type="ORF">FBUS_07435</name>
</gene>
<dbReference type="EMBL" id="LUCM01008087">
    <property type="protein sequence ID" value="KAA0188979.1"/>
    <property type="molecule type" value="Genomic_DNA"/>
</dbReference>
<reference evidence="1" key="1">
    <citation type="submission" date="2019-05" db="EMBL/GenBank/DDBJ databases">
        <title>Annotation for the trematode Fasciolopsis buski.</title>
        <authorList>
            <person name="Choi Y.-J."/>
        </authorList>
    </citation>
    <scope>NUCLEOTIDE SEQUENCE</scope>
    <source>
        <strain evidence="1">HT</strain>
        <tissue evidence="1">Whole worm</tissue>
    </source>
</reference>
<evidence type="ECO:0000313" key="2">
    <source>
        <dbReference type="Proteomes" id="UP000728185"/>
    </source>
</evidence>
<accession>A0A8E0RVJ5</accession>
<dbReference type="Proteomes" id="UP000728185">
    <property type="component" value="Unassembled WGS sequence"/>
</dbReference>
<evidence type="ECO:0008006" key="3">
    <source>
        <dbReference type="Google" id="ProtNLM"/>
    </source>
</evidence>
<comment type="caution">
    <text evidence="1">The sequence shown here is derived from an EMBL/GenBank/DDBJ whole genome shotgun (WGS) entry which is preliminary data.</text>
</comment>
<name>A0A8E0RVJ5_9TREM</name>
<dbReference type="OrthoDB" id="5914890at2759"/>
<dbReference type="AlphaFoldDB" id="A0A8E0RVJ5"/>